<dbReference type="EMBL" id="JAACJJ010000056">
    <property type="protein sequence ID" value="KAF5312096.1"/>
    <property type="molecule type" value="Genomic_DNA"/>
</dbReference>
<keyword evidence="3" id="KW-1185">Reference proteome</keyword>
<organism evidence="2 3">
    <name type="scientific">Psilocybe cf. subviscida</name>
    <dbReference type="NCBI Taxonomy" id="2480587"/>
    <lineage>
        <taxon>Eukaryota</taxon>
        <taxon>Fungi</taxon>
        <taxon>Dikarya</taxon>
        <taxon>Basidiomycota</taxon>
        <taxon>Agaricomycotina</taxon>
        <taxon>Agaricomycetes</taxon>
        <taxon>Agaricomycetidae</taxon>
        <taxon>Agaricales</taxon>
        <taxon>Agaricineae</taxon>
        <taxon>Strophariaceae</taxon>
        <taxon>Psilocybe</taxon>
    </lineage>
</organism>
<accession>A0A8H5AWA1</accession>
<evidence type="ECO:0000256" key="1">
    <source>
        <dbReference type="SAM" id="MobiDB-lite"/>
    </source>
</evidence>
<comment type="caution">
    <text evidence="2">The sequence shown here is derived from an EMBL/GenBank/DDBJ whole genome shotgun (WGS) entry which is preliminary data.</text>
</comment>
<sequence>MTEYDYSPEAYDRFLATQDRIAKWVDTTERHRPEFQAPFGPNGRQQEQPPAESSSSGAYPIPTRHRDEKEHRSRRHHGDHESLETGSLNSREHGSGHGHASRSLPHATGYPHHQYQQYPPVQLQQQYASPHVQIYGAPGAVHYPQQPMHASHSYAGANSPPSYGYHSPPLPSAGHLSPKDSKSKKSKRSHSHQPASAVAAALAAYYSGAGYIPPPGAHGYHQHAYPSPVPVTGGRHGKGGYVVVDHPYQQSGVPQAQYPPVVPMMYRTR</sequence>
<reference evidence="2 3" key="1">
    <citation type="journal article" date="2020" name="ISME J.">
        <title>Uncovering the hidden diversity of litter-decomposition mechanisms in mushroom-forming fungi.</title>
        <authorList>
            <person name="Floudas D."/>
            <person name="Bentzer J."/>
            <person name="Ahren D."/>
            <person name="Johansson T."/>
            <person name="Persson P."/>
            <person name="Tunlid A."/>
        </authorList>
    </citation>
    <scope>NUCLEOTIDE SEQUENCE [LARGE SCALE GENOMIC DNA]</scope>
    <source>
        <strain evidence="2 3">CBS 101986</strain>
    </source>
</reference>
<dbReference type="OrthoDB" id="2976199at2759"/>
<evidence type="ECO:0000313" key="3">
    <source>
        <dbReference type="Proteomes" id="UP000567179"/>
    </source>
</evidence>
<feature type="region of interest" description="Disordered" evidence="1">
    <location>
        <begin position="25"/>
        <end position="114"/>
    </location>
</feature>
<gene>
    <name evidence="2" type="ORF">D9619_003503</name>
</gene>
<proteinExistence type="predicted"/>
<feature type="compositionally biased region" description="Basic and acidic residues" evidence="1">
    <location>
        <begin position="25"/>
        <end position="34"/>
    </location>
</feature>
<feature type="region of interest" description="Disordered" evidence="1">
    <location>
        <begin position="151"/>
        <end position="195"/>
    </location>
</feature>
<dbReference type="AlphaFoldDB" id="A0A8H5AWA1"/>
<dbReference type="Proteomes" id="UP000567179">
    <property type="component" value="Unassembled WGS sequence"/>
</dbReference>
<feature type="compositionally biased region" description="Polar residues" evidence="1">
    <location>
        <begin position="43"/>
        <end position="52"/>
    </location>
</feature>
<name>A0A8H5AWA1_9AGAR</name>
<evidence type="ECO:0000313" key="2">
    <source>
        <dbReference type="EMBL" id="KAF5312096.1"/>
    </source>
</evidence>
<protein>
    <submittedName>
        <fullName evidence="2">Uncharacterized protein</fullName>
    </submittedName>
</protein>